<gene>
    <name evidence="1" type="ORF">EV184_13615</name>
</gene>
<dbReference type="EMBL" id="SLVU01000036">
    <property type="protein sequence ID" value="TCN17968.1"/>
    <property type="molecule type" value="Genomic_DNA"/>
</dbReference>
<dbReference type="Proteomes" id="UP000295043">
    <property type="component" value="Unassembled WGS sequence"/>
</dbReference>
<dbReference type="NCBIfam" id="TIGR01409">
    <property type="entry name" value="TAT_signal_seq"/>
    <property type="match status" value="1"/>
</dbReference>
<sequence>MNFYMNRRRFIQTTSTGLAALAMPHVVRASTQSSELRVLVAKTWSTSMG</sequence>
<protein>
    <submittedName>
        <fullName evidence="1">Secreted protein</fullName>
    </submittedName>
</protein>
<organism evidence="1 2">
    <name type="scientific">Sinorhizobium americanum</name>
    <dbReference type="NCBI Taxonomy" id="194963"/>
    <lineage>
        <taxon>Bacteria</taxon>
        <taxon>Pseudomonadati</taxon>
        <taxon>Pseudomonadota</taxon>
        <taxon>Alphaproteobacteria</taxon>
        <taxon>Hyphomicrobiales</taxon>
        <taxon>Rhizobiaceae</taxon>
        <taxon>Sinorhizobium/Ensifer group</taxon>
        <taxon>Sinorhizobium</taxon>
    </lineage>
</organism>
<dbReference type="InterPro" id="IPR019546">
    <property type="entry name" value="TAT_signal_bac_arc"/>
</dbReference>
<name>A0A4R2AVI1_9HYPH</name>
<evidence type="ECO:0000313" key="2">
    <source>
        <dbReference type="Proteomes" id="UP000295043"/>
    </source>
</evidence>
<accession>A0A4R2AVI1</accession>
<proteinExistence type="predicted"/>
<dbReference type="PROSITE" id="PS51318">
    <property type="entry name" value="TAT"/>
    <property type="match status" value="1"/>
</dbReference>
<dbReference type="InterPro" id="IPR006311">
    <property type="entry name" value="TAT_signal"/>
</dbReference>
<dbReference type="AlphaFoldDB" id="A0A4R2AVI1"/>
<evidence type="ECO:0000313" key="1">
    <source>
        <dbReference type="EMBL" id="TCN17968.1"/>
    </source>
</evidence>
<comment type="caution">
    <text evidence="1">The sequence shown here is derived from an EMBL/GenBank/DDBJ whole genome shotgun (WGS) entry which is preliminary data.</text>
</comment>
<reference evidence="1 2" key="1">
    <citation type="submission" date="2019-03" db="EMBL/GenBank/DDBJ databases">
        <title>Genomic Encyclopedia of Type Strains, Phase IV (KMG-V): Genome sequencing to study the core and pangenomes of soil and plant-associated prokaryotes.</title>
        <authorList>
            <person name="Whitman W."/>
        </authorList>
    </citation>
    <scope>NUCLEOTIDE SEQUENCE [LARGE SCALE GENOMIC DNA]</scope>
    <source>
        <strain evidence="1 2">23C40</strain>
    </source>
</reference>